<feature type="region of interest" description="Disordered" evidence="1">
    <location>
        <begin position="137"/>
        <end position="180"/>
    </location>
</feature>
<protein>
    <submittedName>
        <fullName evidence="2">Uncharacterized protein</fullName>
    </submittedName>
</protein>
<accession>A0A4U0VD33</accession>
<reference evidence="2 3" key="1">
    <citation type="submission" date="2017-03" db="EMBL/GenBank/DDBJ databases">
        <title>Genomes of endolithic fungi from Antarctica.</title>
        <authorList>
            <person name="Coleine C."/>
            <person name="Masonjones S."/>
            <person name="Stajich J.E."/>
        </authorList>
    </citation>
    <scope>NUCLEOTIDE SEQUENCE [LARGE SCALE GENOMIC DNA]</scope>
    <source>
        <strain evidence="2 3">CCFEE 5311</strain>
    </source>
</reference>
<comment type="caution">
    <text evidence="2">The sequence shown here is derived from an EMBL/GenBank/DDBJ whole genome shotgun (WGS) entry which is preliminary data.</text>
</comment>
<proteinExistence type="predicted"/>
<evidence type="ECO:0000313" key="2">
    <source>
        <dbReference type="EMBL" id="TKA46930.1"/>
    </source>
</evidence>
<name>A0A4U0VD33_9PEZI</name>
<sequence>MITDLDFTGLSLLTTSVDERLTALNRELRFVAGTLARVRQCGRYATVYSSKPSARVTYTKDLVTSALQLQLQGPPSDMLKRLFTSPTKARFDAEDLESAPAILSTDETLPRRWNTVASRPTLEQHRRWTLNETPVPRLELPPDVPPIPRRRPLPSARPVSCGDEVLLQPGNASRRPTRLASANTTDADTIPFIIDHNSQALFHVPRKHIHAQFLRDPAHQPKTITIQLAPGTDERILAKGIYLPNVTVAAFADFSHWTLTDRILPHPPTTVDQPQEWYLEACARRLISALALAVSTLHSTEYAQAAEDEFAALGPLLDWPEDYVNSIFAATATSTTPIPPVGDAVPACLAITHGESKAFDERQWKAARPARQLIVALVAAKTHGPGKQRKVRLGPRRKNLECEEETDTRIRSGTFWAMYDWFCEGERQSQAPGVAAEKIYEPEPGGSDMAQMRI</sequence>
<gene>
    <name evidence="2" type="ORF">B0A54_03886</name>
</gene>
<dbReference type="OrthoDB" id="3912774at2759"/>
<dbReference type="EMBL" id="NAJP01000007">
    <property type="protein sequence ID" value="TKA46930.1"/>
    <property type="molecule type" value="Genomic_DNA"/>
</dbReference>
<dbReference type="Proteomes" id="UP000310066">
    <property type="component" value="Unassembled WGS sequence"/>
</dbReference>
<organism evidence="2 3">
    <name type="scientific">Friedmanniomyces endolithicus</name>
    <dbReference type="NCBI Taxonomy" id="329885"/>
    <lineage>
        <taxon>Eukaryota</taxon>
        <taxon>Fungi</taxon>
        <taxon>Dikarya</taxon>
        <taxon>Ascomycota</taxon>
        <taxon>Pezizomycotina</taxon>
        <taxon>Dothideomycetes</taxon>
        <taxon>Dothideomycetidae</taxon>
        <taxon>Mycosphaerellales</taxon>
        <taxon>Teratosphaeriaceae</taxon>
        <taxon>Friedmanniomyces</taxon>
    </lineage>
</organism>
<evidence type="ECO:0000313" key="3">
    <source>
        <dbReference type="Proteomes" id="UP000310066"/>
    </source>
</evidence>
<dbReference type="AlphaFoldDB" id="A0A4U0VD33"/>
<evidence type="ECO:0000256" key="1">
    <source>
        <dbReference type="SAM" id="MobiDB-lite"/>
    </source>
</evidence>